<accession>A0A7G9Z626</accession>
<reference evidence="2" key="1">
    <citation type="submission" date="2020-06" db="EMBL/GenBank/DDBJ databases">
        <title>Unique genomic features of the anaerobic methanotrophic archaea.</title>
        <authorList>
            <person name="Chadwick G.L."/>
            <person name="Skennerton C.T."/>
            <person name="Laso-Perez R."/>
            <person name="Leu A.O."/>
            <person name="Speth D.R."/>
            <person name="Yu H."/>
            <person name="Morgan-Lang C."/>
            <person name="Hatzenpichler R."/>
            <person name="Goudeau D."/>
            <person name="Malmstrom R."/>
            <person name="Brazelton W.J."/>
            <person name="Woyke T."/>
            <person name="Hallam S.J."/>
            <person name="Tyson G.W."/>
            <person name="Wegener G."/>
            <person name="Boetius A."/>
            <person name="Orphan V."/>
        </authorList>
    </citation>
    <scope>NUCLEOTIDE SEQUENCE</scope>
</reference>
<gene>
    <name evidence="2" type="ORF">MNGCPPAP_00007</name>
</gene>
<evidence type="ECO:0000313" key="2">
    <source>
        <dbReference type="EMBL" id="QNO55710.1"/>
    </source>
</evidence>
<feature type="region of interest" description="Disordered" evidence="1">
    <location>
        <begin position="577"/>
        <end position="597"/>
    </location>
</feature>
<sequence>MIKKLKLLAVFIVIVMVVSGFAVVASAINSTIISAANSNQPPTNPALTPDKVEPQTAGTSITWTASATDPDGDTLSYQFWIKGPATGGSWTIMQSWGTDNTWTWSTSLADIGDTDISVWIRDGHHEPLDTYDLEKVYSGYTIQAAGNQPPVNPTLTSDKAEPQTAGTSITWTASATDPDSDTLSYQFWIKGPATGGSWTIMQSWSTGNTWTWSTSSADIGDTDISVWIRDGHHEPLDTYDLEKVYSGYTIQAAGNQPPVNPTLTSDKAEPQTVGTSITWTASATDPDGDTLSYQFWIKGPATGGSWTIMQSWSTGNTWTWSTSSADIGDTDISVWIRDGHHEPLDTYDLEKVYSGYTIQAAGNQPPVNPTLTSDKPEPQTVGTSITWTASATDPDGDTLSYQFWIKGPATGNSWTIMQSWSTDNTWTWSTSSADIGDTDISVWIRDGHHEPPGKYDLEKVYSGYTIQAAWNQPPVNPTLTPDKPEPQTAGTSITWTASATDPDGDTLSYQFWIKGPATGNSWTIMQSWSTGNTWTWSTSTADIGDTDISVWIRDGHHEPLDKYDLEKVYSDYNIKAGNQPPVNPTLTPDKPEPQTAGTSITWTASATDPDGDTLSYQFWIKGPATGGSWTIMQSWGTDNTWTWSTSSADIGDTDISVWIRDGHHEPPGKYDLEKVYSGYNIKAENQPPVNPTLTPDKPEPQTAGTSITWTASATDPDGDTLSYQFWIKGPATGGSWTIMQSWGTDNTWTWSTSSADIGDTDISVWIRDGHHEPPGKYDLEKVYSGYNIKAENQHPVNPTLTPDKPEPQTAGTSITWTASATDPDGDTLSYQFWIKGPATGGSWTIMQSWGTDNTWTWSTSSADIGDTDISVWIRDGHHEPLDKYDLEKVYYDYNIKAGNQPPVNPTLTPNKQEPQTAGTSITWTASATDPDGDTLSYQFWIKGPATGGSWTIMQSWGTDNTWVWSTSTADIGDTDISVWIRDGHHEPLDRYDLEKVYHDYNIKAGNQPPINPTLTPNKPEPQYAGTSIRWTASATDPDGDTLSYQFWIKGPATGGSWTIMQSWSTDSTWVWSTSTADIGDTDISVWIRDGHHEPLDRYDLEKVYHDYNIKAGNQPPINPTLTPNKPEPQYAGTSIRWTASATDPDGDTLSYQFWIKGPATGGSWTIMQSWSTDSTWVWSTSTADIGDTDISVWIRDGHHEPLDKYDLEKVYHDYNIKAGNQPPINPTLTPDKPEPQYAGTSIRWTASATDPDGDRLYYRFWIKGPSTGNSWSMKRDWRPTNTWTWHTSTADIGDTDISVCIRDGHHKPPDRYDLNKAYCDYNIKAENQPPVNPTLTSNKPEPQYAGTSIRWTASATDPDGDTLYYRFWIKGPSTGNSWSMVRDWSSISSWTWYTSSADIGDTDISVWIRDGHHALPESYDLEKVYYGYNIMSVNELPTNGIFVPTKEEPQSADTCITWVAYAEDPDGDTLYYRFWIRGPATGDSWTIMRDWSNANTWTWQTSLADVGDTDISVWIRDGHHAPPDNYDLEMIYFDYNIELAVNTPPTNGILVPTKEAPQSAGSRITWVAYAEDPDDDSLYYQFWIKGPATGDTWTIMRDWSSVNTWTWQTSSADIGDTDISVWIRDGHHAPPDSYDLEKKVLNYQIAPEPVICKVQITSDPSIQDHPSIVYANGYFYVAYQSHEKGYGIYIKEFDSNWNFIKKVEVVSGSTYCDSPSLAFANNKLYVVYVTNEKSNWDVILKEYDSNLNYISDSKRYLTTLSSRQDMPFLLYNDRYFYLAYQSWERGDNYHGDIYIKKFNPNWEMIKTVRVTDETSSQDRPSLIYANGYFYVAYFSAENRYYDIFVKRLDPYLNLDSWKKQITSKSSYQSYPSLKYVNNEYAIAYASTETGTLGIYMKTYDSNWNFIEKTSVVDDSSAYERRPSMTYAQSNYWIAYVHNSVGSDDWTILAITPYCEQPTPEPTPSHSCCPTITVTAGKEVYYPGDTVYISIALTGRNCCFQLRKPSPVSLIAPTGETIAQEDFASFFSGSICPGTNSKFGRSFKLPEDAPYEYYDVKVSLSGGACTETVNDVFYVDWL</sequence>
<dbReference type="SUPFAM" id="SSF75005">
    <property type="entry name" value="Arabinanase/levansucrase/invertase"/>
    <property type="match status" value="1"/>
</dbReference>
<organism evidence="2">
    <name type="scientific">Candidatus Methanophaga sp. ANME-1 ERB7</name>
    <dbReference type="NCBI Taxonomy" id="2759913"/>
    <lineage>
        <taxon>Archaea</taxon>
        <taxon>Methanobacteriati</taxon>
        <taxon>Methanobacteriota</taxon>
        <taxon>Stenosarchaea group</taxon>
        <taxon>Methanomicrobia</taxon>
        <taxon>Candidatus Methanophagales</taxon>
        <taxon>Candidatus Methanophagaceae</taxon>
        <taxon>Candidatus Methanophaga</taxon>
    </lineage>
</organism>
<protein>
    <submittedName>
        <fullName evidence="2">Uncharacterized protein</fullName>
    </submittedName>
</protein>
<dbReference type="EMBL" id="MT631626">
    <property type="protein sequence ID" value="QNO55710.1"/>
    <property type="molecule type" value="Genomic_DNA"/>
</dbReference>
<proteinExistence type="predicted"/>
<name>A0A7G9Z626_9EURY</name>
<feature type="region of interest" description="Disordered" evidence="1">
    <location>
        <begin position="684"/>
        <end position="704"/>
    </location>
</feature>
<dbReference type="Gene3D" id="3.40.1350.20">
    <property type="match status" value="15"/>
</dbReference>
<feature type="compositionally biased region" description="Polar residues" evidence="1">
    <location>
        <begin position="488"/>
        <end position="499"/>
    </location>
</feature>
<evidence type="ECO:0000256" key="1">
    <source>
        <dbReference type="SAM" id="MobiDB-lite"/>
    </source>
</evidence>
<dbReference type="InterPro" id="IPR023296">
    <property type="entry name" value="Glyco_hydro_beta-prop_sf"/>
</dbReference>
<feature type="region of interest" description="Disordered" evidence="1">
    <location>
        <begin position="479"/>
        <end position="499"/>
    </location>
</feature>